<protein>
    <recommendedName>
        <fullName evidence="6">IF rod domain-containing protein</fullName>
    </recommendedName>
</protein>
<feature type="domain" description="IF rod" evidence="6">
    <location>
        <begin position="128"/>
        <end position="435"/>
    </location>
</feature>
<dbReference type="Bgee" id="ENSLACG00000011962">
    <property type="expression patterns" value="Expressed in pelvic fin and 5 other cell types or tissues"/>
</dbReference>
<dbReference type="Ensembl" id="ENSLACT00000013683.1">
    <property type="protein sequence ID" value="ENSLACP00000013587.1"/>
    <property type="gene ID" value="ENSLACG00000011962.1"/>
</dbReference>
<dbReference type="InterPro" id="IPR018039">
    <property type="entry name" value="IF_conserved"/>
</dbReference>
<dbReference type="PANTHER" id="PTHR23239">
    <property type="entry name" value="INTERMEDIATE FILAMENT"/>
    <property type="match status" value="1"/>
</dbReference>
<keyword evidence="5" id="KW-0732">Signal</keyword>
<proteinExistence type="inferred from homology"/>
<reference evidence="8" key="1">
    <citation type="submission" date="2011-08" db="EMBL/GenBank/DDBJ databases">
        <title>The draft genome of Latimeria chalumnae.</title>
        <authorList>
            <person name="Di Palma F."/>
            <person name="Alfoldi J."/>
            <person name="Johnson J."/>
            <person name="Berlin A."/>
            <person name="Gnerre S."/>
            <person name="Jaffe D."/>
            <person name="MacCallum I."/>
            <person name="Young S."/>
            <person name="Walker B.J."/>
            <person name="Lander E."/>
            <person name="Lindblad-Toh K."/>
        </authorList>
    </citation>
    <scope>NUCLEOTIDE SEQUENCE [LARGE SCALE GENOMIC DNA]</scope>
    <source>
        <strain evidence="8">Wild caught</strain>
    </source>
</reference>
<dbReference type="InParanoid" id="H3AVB6"/>
<accession>H3AVB6</accession>
<dbReference type="PANTHER" id="PTHR23239:SF366">
    <property type="entry name" value="KERATIN, TYPE I CYTOSKELETAL 47 KDA"/>
    <property type="match status" value="1"/>
</dbReference>
<feature type="chain" id="PRO_5003580616" description="IF rod domain-containing protein" evidence="5">
    <location>
        <begin position="21"/>
        <end position="435"/>
    </location>
</feature>
<dbReference type="InterPro" id="IPR002957">
    <property type="entry name" value="Keratin_I"/>
</dbReference>
<keyword evidence="1 3" id="KW-0403">Intermediate filament</keyword>
<reference evidence="7" key="2">
    <citation type="submission" date="2025-08" db="UniProtKB">
        <authorList>
            <consortium name="Ensembl"/>
        </authorList>
    </citation>
    <scope>IDENTIFICATION</scope>
</reference>
<dbReference type="SMART" id="SM01391">
    <property type="entry name" value="Filament"/>
    <property type="match status" value="1"/>
</dbReference>
<dbReference type="GeneTree" id="ENSGT00950000182969"/>
<dbReference type="PROSITE" id="PS51842">
    <property type="entry name" value="IF_ROD_2"/>
    <property type="match status" value="1"/>
</dbReference>
<evidence type="ECO:0000313" key="8">
    <source>
        <dbReference type="Proteomes" id="UP000008672"/>
    </source>
</evidence>
<evidence type="ECO:0000256" key="5">
    <source>
        <dbReference type="SAM" id="SignalP"/>
    </source>
</evidence>
<keyword evidence="2 4" id="KW-0175">Coiled coil</keyword>
<dbReference type="eggNOG" id="ENOG502QTM6">
    <property type="taxonomic scope" value="Eukaryota"/>
</dbReference>
<feature type="coiled-coil region" evidence="4">
    <location>
        <begin position="237"/>
        <end position="320"/>
    </location>
</feature>
<name>H3AVB6_LATCH</name>
<dbReference type="Gene3D" id="1.20.5.170">
    <property type="match status" value="1"/>
</dbReference>
<dbReference type="EMBL" id="AFYH01054518">
    <property type="status" value="NOT_ANNOTATED_CDS"/>
    <property type="molecule type" value="Genomic_DNA"/>
</dbReference>
<dbReference type="OMA" id="NETEMRY"/>
<dbReference type="PROSITE" id="PS00226">
    <property type="entry name" value="IF_ROD_1"/>
    <property type="match status" value="1"/>
</dbReference>
<dbReference type="InterPro" id="IPR039008">
    <property type="entry name" value="IF_rod_dom"/>
</dbReference>
<dbReference type="FunFam" id="1.20.5.170:FF:000002">
    <property type="entry name" value="Type I keratin KA11"/>
    <property type="match status" value="1"/>
</dbReference>
<evidence type="ECO:0000313" key="7">
    <source>
        <dbReference type="Ensembl" id="ENSLACP00000013587.1"/>
    </source>
</evidence>
<evidence type="ECO:0000256" key="4">
    <source>
        <dbReference type="SAM" id="Coils"/>
    </source>
</evidence>
<organism evidence="7 8">
    <name type="scientific">Latimeria chalumnae</name>
    <name type="common">Coelacanth</name>
    <dbReference type="NCBI Taxonomy" id="7897"/>
    <lineage>
        <taxon>Eukaryota</taxon>
        <taxon>Metazoa</taxon>
        <taxon>Chordata</taxon>
        <taxon>Craniata</taxon>
        <taxon>Vertebrata</taxon>
        <taxon>Euteleostomi</taxon>
        <taxon>Coelacanthiformes</taxon>
        <taxon>Coelacanthidae</taxon>
        <taxon>Latimeria</taxon>
    </lineage>
</organism>
<dbReference type="AlphaFoldDB" id="H3AVB6"/>
<dbReference type="Pfam" id="PF00038">
    <property type="entry name" value="Filament"/>
    <property type="match status" value="1"/>
</dbReference>
<dbReference type="EMBL" id="AFYH01054517">
    <property type="status" value="NOT_ANNOTATED_CDS"/>
    <property type="molecule type" value="Genomic_DNA"/>
</dbReference>
<dbReference type="STRING" id="7897.ENSLACP00000013587"/>
<dbReference type="Gene3D" id="1.20.5.500">
    <property type="entry name" value="Single helix bin"/>
    <property type="match status" value="1"/>
</dbReference>
<gene>
    <name evidence="7" type="primary">LOC102348321</name>
</gene>
<dbReference type="PRINTS" id="PR01248">
    <property type="entry name" value="TYPE1KERATIN"/>
</dbReference>
<feature type="signal peptide" evidence="5">
    <location>
        <begin position="1"/>
        <end position="20"/>
    </location>
</feature>
<sequence>NLFCFCCFTMASLLTARVQTAPSLSSLSVRQNRVTGGTSSRSLYTLPVTKMSVSRVRVGSALGLGAASAFGAGGGGGYGGGGGSGFGGGGGGVSFGAGSGFGAGGGFVGGFGGGGGGGGSEALLVANEKMAMQNLNDRLSNYLEKVRNLEASNRELENKIREFSTTTVITGFDITPYEEKMRPLQEQILAQTVDNARLVLEIDNARLAADDFRVKWETEVALRQTVEVDISGLQHLKNDCTTAAKTAEAEIESLKDELAYLKKNHEEELDLLKQQVSGTVNVEVDSGPSVNLNKTLEEMREEYEKLCRKNREEAEQMYKQQIETTQEVMTQNTEALDSAKGSLTDIRRQYQTMQTEYDTLVGISASLNNTLNETEMRYAQQLAGLQGTVESLEGALSGVRNDMSLQQQEYNILLDIKMKLEMEIATYRKLLEVAD</sequence>
<dbReference type="HOGENOM" id="CLU_012560_8_1_1"/>
<dbReference type="SUPFAM" id="SSF64593">
    <property type="entry name" value="Intermediate filament protein, coiled coil region"/>
    <property type="match status" value="2"/>
</dbReference>
<reference evidence="7" key="3">
    <citation type="submission" date="2025-09" db="UniProtKB">
        <authorList>
            <consortium name="Ensembl"/>
        </authorList>
    </citation>
    <scope>IDENTIFICATION</scope>
</reference>
<dbReference type="Proteomes" id="UP000008672">
    <property type="component" value="Unassembled WGS sequence"/>
</dbReference>
<evidence type="ECO:0000259" key="6">
    <source>
        <dbReference type="PROSITE" id="PS51842"/>
    </source>
</evidence>
<keyword evidence="8" id="KW-1185">Reference proteome</keyword>
<feature type="coiled-coil region" evidence="4">
    <location>
        <begin position="125"/>
        <end position="166"/>
    </location>
</feature>
<dbReference type="Gene3D" id="1.20.5.1160">
    <property type="entry name" value="Vasodilator-stimulated phosphoprotein"/>
    <property type="match status" value="1"/>
</dbReference>
<evidence type="ECO:0000256" key="1">
    <source>
        <dbReference type="ARBA" id="ARBA00022754"/>
    </source>
</evidence>
<dbReference type="GO" id="GO:0005882">
    <property type="term" value="C:intermediate filament"/>
    <property type="evidence" value="ECO:0007669"/>
    <property type="project" value="UniProtKB-KW"/>
</dbReference>
<comment type="similarity">
    <text evidence="3">Belongs to the intermediate filament family.</text>
</comment>
<dbReference type="GO" id="GO:0005198">
    <property type="term" value="F:structural molecule activity"/>
    <property type="evidence" value="ECO:0007669"/>
    <property type="project" value="InterPro"/>
</dbReference>
<evidence type="ECO:0000256" key="2">
    <source>
        <dbReference type="ARBA" id="ARBA00023054"/>
    </source>
</evidence>
<evidence type="ECO:0000256" key="3">
    <source>
        <dbReference type="RuleBase" id="RU000685"/>
    </source>
</evidence>